<evidence type="ECO:0000313" key="2">
    <source>
        <dbReference type="Proteomes" id="UP000614601"/>
    </source>
</evidence>
<dbReference type="AlphaFoldDB" id="A0A811KB96"/>
<dbReference type="EMBL" id="CAJFCW020000003">
    <property type="protein sequence ID" value="CAG9100794.1"/>
    <property type="molecule type" value="Genomic_DNA"/>
</dbReference>
<accession>A0A811KB96</accession>
<comment type="caution">
    <text evidence="1">The sequence shown here is derived from an EMBL/GenBank/DDBJ whole genome shotgun (WGS) entry which is preliminary data.</text>
</comment>
<reference evidence="1" key="1">
    <citation type="submission" date="2020-09" db="EMBL/GenBank/DDBJ databases">
        <authorList>
            <person name="Kikuchi T."/>
        </authorList>
    </citation>
    <scope>NUCLEOTIDE SEQUENCE</scope>
    <source>
        <strain evidence="1">SH1</strain>
    </source>
</reference>
<dbReference type="Proteomes" id="UP000614601">
    <property type="component" value="Unassembled WGS sequence"/>
</dbReference>
<dbReference type="Proteomes" id="UP000783686">
    <property type="component" value="Unassembled WGS sequence"/>
</dbReference>
<dbReference type="EMBL" id="CAJFDH010000003">
    <property type="protein sequence ID" value="CAD5213401.1"/>
    <property type="molecule type" value="Genomic_DNA"/>
</dbReference>
<organism evidence="1 2">
    <name type="scientific">Bursaphelenchus okinawaensis</name>
    <dbReference type="NCBI Taxonomy" id="465554"/>
    <lineage>
        <taxon>Eukaryota</taxon>
        <taxon>Metazoa</taxon>
        <taxon>Ecdysozoa</taxon>
        <taxon>Nematoda</taxon>
        <taxon>Chromadorea</taxon>
        <taxon>Rhabditida</taxon>
        <taxon>Tylenchina</taxon>
        <taxon>Tylenchomorpha</taxon>
        <taxon>Aphelenchoidea</taxon>
        <taxon>Aphelenchoididae</taxon>
        <taxon>Bursaphelenchus</taxon>
    </lineage>
</organism>
<name>A0A811KB96_9BILA</name>
<evidence type="ECO:0000313" key="1">
    <source>
        <dbReference type="EMBL" id="CAD5213401.1"/>
    </source>
</evidence>
<dbReference type="SUPFAM" id="SSF48371">
    <property type="entry name" value="ARM repeat"/>
    <property type="match status" value="1"/>
</dbReference>
<dbReference type="OrthoDB" id="10449429at2759"/>
<dbReference type="InterPro" id="IPR016024">
    <property type="entry name" value="ARM-type_fold"/>
</dbReference>
<proteinExistence type="predicted"/>
<gene>
    <name evidence="1" type="ORF">BOKJ2_LOCUS5074</name>
</gene>
<dbReference type="InterPro" id="IPR011989">
    <property type="entry name" value="ARM-like"/>
</dbReference>
<protein>
    <submittedName>
        <fullName evidence="1">Uncharacterized protein</fullName>
    </submittedName>
</protein>
<sequence>MDSGVSSGYHSLDRKASMIPSSSMEFVDPNYYPNCPQTPVTAMENIPPYQQTYQQLPYNQAVQYNGYNTPSKQKSPGRRYPQGYITPQQQIIQQQQQKISMDQSPSLGLVGPFRNWNLGENPMKMGQGPSSVHGSSMSQMSMMSRASRFSTVSVRTDYDEATLTMQEQYINMNMSLTPEQFVKQTEFLVQYGFTNPDVVQNVFTFLKRNQLFNFEPIIPLCGQLYIKTIKTLPGGEGQLPATPGFFANIFGILYYLLKMPLMKNLTEQLLNKDSDTFCKILRNNLAQNQEQNTFCLRIICNILRQLFPGDSRKQSYRFLNKLPINRFADKCRGDIWKVIVTNLLYYSNPGAAIEALRLIFKSESKPDRRNGLITQFVYAGGNPGCGGLYQLLQCLQPGKSEATLYSAAYLILDLLNDNSITKIFIQLEGLVAAGYYLEHESPLLVRKIARILRDTSSDELIERQDRAKMENIIFNAILNLDAGDKVCVEHVTGFLCNVARISWVKVYLWKRSAVHDFLRVLDFELGHKYLKDPEAETTRLETIDNLLVAVNALMNCPINRNNEANNNLIRIEEESFQRQQIAKFLFVDNESRFQVLVGELWSRAESGKSMEWKNEDIEIQRHIIMLQTHFLNYFPDRYVFYACPISPINITVVQIIVSVLHATVCQLFNTHNRDETKMNSFEINKKRERMFRLTNLSERSIQFLAQIIDSHQSLIPSLNECATEIIDMTNRTSNVFNLARETYMQTLKLHFQKHERDEDYDYIEFDKPNLL</sequence>
<keyword evidence="2" id="KW-1185">Reference proteome</keyword>
<dbReference type="Gene3D" id="1.25.10.10">
    <property type="entry name" value="Leucine-rich Repeat Variant"/>
    <property type="match status" value="1"/>
</dbReference>